<dbReference type="AlphaFoldDB" id="A0A645EAS0"/>
<dbReference type="Gene3D" id="3.40.50.2300">
    <property type="match status" value="2"/>
</dbReference>
<gene>
    <name evidence="5" type="primary">cytR_19</name>
    <name evidence="5" type="ORF">SDC9_145743</name>
</gene>
<dbReference type="PANTHER" id="PTHR30146">
    <property type="entry name" value="LACI-RELATED TRANSCRIPTIONAL REPRESSOR"/>
    <property type="match status" value="1"/>
</dbReference>
<evidence type="ECO:0000313" key="5">
    <source>
        <dbReference type="EMBL" id="MPM98555.1"/>
    </source>
</evidence>
<dbReference type="EMBL" id="VSSQ01044706">
    <property type="protein sequence ID" value="MPM98555.1"/>
    <property type="molecule type" value="Genomic_DNA"/>
</dbReference>
<dbReference type="GO" id="GO:0000976">
    <property type="term" value="F:transcription cis-regulatory region binding"/>
    <property type="evidence" value="ECO:0007669"/>
    <property type="project" value="TreeGrafter"/>
</dbReference>
<name>A0A645EAS0_9ZZZZ</name>
<evidence type="ECO:0000259" key="4">
    <source>
        <dbReference type="Pfam" id="PF13377"/>
    </source>
</evidence>
<keyword evidence="3" id="KW-0804">Transcription</keyword>
<accession>A0A645EAS0</accession>
<sequence>MDNGRQIAEKITRRHIPLVQVDRFYPNLEANYVIVDNYNVSAKATEHLIKKGLKKIAVVCYDFDVNALTERRRGCTDTLSKYKLLDSNLIKNINYQDQEEEIKLAIHDLKNYPEKIDAVFFCSRKVFITGVRYMYKNAIKIPEDMEVVCFDKIDSFAIANIPIIYIEQPIKKMGEKAVDVLMEQIKGSDTIKQCVFDTELMYMN</sequence>
<keyword evidence="1" id="KW-0805">Transcription regulation</keyword>
<dbReference type="InterPro" id="IPR028082">
    <property type="entry name" value="Peripla_BP_I"/>
</dbReference>
<comment type="caution">
    <text evidence="5">The sequence shown here is derived from an EMBL/GenBank/DDBJ whole genome shotgun (WGS) entry which is preliminary data.</text>
</comment>
<dbReference type="InterPro" id="IPR046335">
    <property type="entry name" value="LacI/GalR-like_sensor"/>
</dbReference>
<dbReference type="PANTHER" id="PTHR30146:SF109">
    <property type="entry name" value="HTH-TYPE TRANSCRIPTIONAL REGULATOR GALS"/>
    <property type="match status" value="1"/>
</dbReference>
<reference evidence="5" key="1">
    <citation type="submission" date="2019-08" db="EMBL/GenBank/DDBJ databases">
        <authorList>
            <person name="Kucharzyk K."/>
            <person name="Murdoch R.W."/>
            <person name="Higgins S."/>
            <person name="Loffler F."/>
        </authorList>
    </citation>
    <scope>NUCLEOTIDE SEQUENCE</scope>
</reference>
<organism evidence="5">
    <name type="scientific">bioreactor metagenome</name>
    <dbReference type="NCBI Taxonomy" id="1076179"/>
    <lineage>
        <taxon>unclassified sequences</taxon>
        <taxon>metagenomes</taxon>
        <taxon>ecological metagenomes</taxon>
    </lineage>
</organism>
<dbReference type="GO" id="GO:0003700">
    <property type="term" value="F:DNA-binding transcription factor activity"/>
    <property type="evidence" value="ECO:0007669"/>
    <property type="project" value="TreeGrafter"/>
</dbReference>
<proteinExistence type="predicted"/>
<dbReference type="Pfam" id="PF13377">
    <property type="entry name" value="Peripla_BP_3"/>
    <property type="match status" value="1"/>
</dbReference>
<evidence type="ECO:0000256" key="1">
    <source>
        <dbReference type="ARBA" id="ARBA00023015"/>
    </source>
</evidence>
<keyword evidence="2" id="KW-0238">DNA-binding</keyword>
<dbReference type="SUPFAM" id="SSF53822">
    <property type="entry name" value="Periplasmic binding protein-like I"/>
    <property type="match status" value="1"/>
</dbReference>
<evidence type="ECO:0000256" key="3">
    <source>
        <dbReference type="ARBA" id="ARBA00023163"/>
    </source>
</evidence>
<feature type="domain" description="Transcriptional regulator LacI/GalR-like sensor" evidence="4">
    <location>
        <begin position="45"/>
        <end position="196"/>
    </location>
</feature>
<evidence type="ECO:0000256" key="2">
    <source>
        <dbReference type="ARBA" id="ARBA00023125"/>
    </source>
</evidence>
<protein>
    <submittedName>
        <fullName evidence="5">HTH-type transcriptional repressor CytR</fullName>
    </submittedName>
</protein>